<accession>A0A517RIU5</accession>
<organism evidence="1 2">
    <name type="scientific">Gimesia alba</name>
    <dbReference type="NCBI Taxonomy" id="2527973"/>
    <lineage>
        <taxon>Bacteria</taxon>
        <taxon>Pseudomonadati</taxon>
        <taxon>Planctomycetota</taxon>
        <taxon>Planctomycetia</taxon>
        <taxon>Planctomycetales</taxon>
        <taxon>Planctomycetaceae</taxon>
        <taxon>Gimesia</taxon>
    </lineage>
</organism>
<name>A0A517RIU5_9PLAN</name>
<protein>
    <submittedName>
        <fullName evidence="1">Uncharacterized protein</fullName>
    </submittedName>
</protein>
<reference evidence="1 2" key="1">
    <citation type="submission" date="2019-02" db="EMBL/GenBank/DDBJ databases">
        <title>Deep-cultivation of Planctomycetes and their phenomic and genomic characterization uncovers novel biology.</title>
        <authorList>
            <person name="Wiegand S."/>
            <person name="Jogler M."/>
            <person name="Boedeker C."/>
            <person name="Pinto D."/>
            <person name="Vollmers J."/>
            <person name="Rivas-Marin E."/>
            <person name="Kohn T."/>
            <person name="Peeters S.H."/>
            <person name="Heuer A."/>
            <person name="Rast P."/>
            <person name="Oberbeckmann S."/>
            <person name="Bunk B."/>
            <person name="Jeske O."/>
            <person name="Meyerdierks A."/>
            <person name="Storesund J.E."/>
            <person name="Kallscheuer N."/>
            <person name="Luecker S."/>
            <person name="Lage O.M."/>
            <person name="Pohl T."/>
            <person name="Merkel B.J."/>
            <person name="Hornburger P."/>
            <person name="Mueller R.-W."/>
            <person name="Bruemmer F."/>
            <person name="Labrenz M."/>
            <person name="Spormann A.M."/>
            <person name="Op den Camp H."/>
            <person name="Overmann J."/>
            <person name="Amann R."/>
            <person name="Jetten M.S.M."/>
            <person name="Mascher T."/>
            <person name="Medema M.H."/>
            <person name="Devos D.P."/>
            <person name="Kaster A.-K."/>
            <person name="Ovreas L."/>
            <person name="Rohde M."/>
            <person name="Galperin M.Y."/>
            <person name="Jogler C."/>
        </authorList>
    </citation>
    <scope>NUCLEOTIDE SEQUENCE [LARGE SCALE GENOMIC DNA]</scope>
    <source>
        <strain evidence="1 2">Pan241w</strain>
    </source>
</reference>
<sequence length="126" mass="14009">MLHEPKGLTNQSFLTSPFDCVSILSGHANSQAGLVQFISHGKQEQTLVSCPLPGGIDRVKILLAAYSFRVWKFELFHRETLPPADVVEMFMLLAVLLRPALNRQDCLVLVPQESVGQDVSDLDMVF</sequence>
<dbReference type="Proteomes" id="UP000317171">
    <property type="component" value="Chromosome"/>
</dbReference>
<proteinExistence type="predicted"/>
<dbReference type="EMBL" id="CP036269">
    <property type="protein sequence ID" value="QDT43794.1"/>
    <property type="molecule type" value="Genomic_DNA"/>
</dbReference>
<evidence type="ECO:0000313" key="2">
    <source>
        <dbReference type="Proteomes" id="UP000317171"/>
    </source>
</evidence>
<dbReference type="KEGG" id="gaz:Pan241w_38980"/>
<gene>
    <name evidence="1" type="ORF">Pan241w_38980</name>
</gene>
<dbReference type="AlphaFoldDB" id="A0A517RIU5"/>
<keyword evidence="2" id="KW-1185">Reference proteome</keyword>
<evidence type="ECO:0000313" key="1">
    <source>
        <dbReference type="EMBL" id="QDT43794.1"/>
    </source>
</evidence>